<evidence type="ECO:0000313" key="3">
    <source>
        <dbReference type="Proteomes" id="UP001286313"/>
    </source>
</evidence>
<evidence type="ECO:0000256" key="1">
    <source>
        <dbReference type="SAM" id="MobiDB-lite"/>
    </source>
</evidence>
<protein>
    <submittedName>
        <fullName evidence="2">Uncharacterized protein</fullName>
    </submittedName>
</protein>
<feature type="compositionally biased region" description="Acidic residues" evidence="1">
    <location>
        <begin position="1063"/>
        <end position="1072"/>
    </location>
</feature>
<sequence length="1174" mass="126738">MEYSSSFSEQVLVETVSLASSLGGSHSTEQPGRPGGLILTPAMDDTDRIPIPEGKGMITDGEGQQTTFNTNDFDNTNDTDDLETSYVTDDLEDSANNIDHEASTNGNDSDIAVTNNDEDILTVNSSQETTIDRNDQQVTNADSYQQIMTADGGEQEEITPATTQNITTTEDIDSDVSEAVTTHTTSDQNLTTQIIQLADQTSEPLTSPSIIDEDLCSALGNLRLDSSAADDVSVEAASKSTAASGYTDSGFVVVETLDVSATVVAEDTQHQEDSCSSACDHDDDKDGDGSLTKDADSHTSERDSQDLVERDINIIPPHEVEINTLSSHSDQTPHTDELHLVVPGNTEPNSEGSGSQRRHSTPRASWLLLNMLGDTTDQQDEPRDQVQDVPETTPTQSQPEDISVPESAAETVSDPVGDESDPVLSNSVKTETENHMDGLEAEDVQKDTGSRVDECVSENDRIMNLRNTTDTQQMSGPAAGEELSPTAQTEQQEAQGNKGLPEAENVNVVSEDDAIGNVSDDGVKYETTELHVNEVHDSVLLSTPEEINSNQEQDYNDSTSASKFAGVGSEGHVASVTKETEVNVVINGGDIVHPVEEDVVSDKLSKLCVSESMEVSNVSEEVVCESKLVSEESIVKGAVVSELNMVSEMKEALVSEASVVSDVKQEIVSEESIVTKCDNVSEGYVASKLEESVSEKRSVTELKDEAVSEGSVVSEETNYRVTSEDKMMTEVNKEEVTNCGVQVVSNNVSEVKEETLSVVETVSAMVSDEKEKLVSEFKVVSEEFVSDINQELLSESKEVSEVKKETVSESKVVSEVKEEVVSESKVVSEVKEEVVAHVMQQMVSESKLVSEFEKEVVSEVKEEVMVESKSVSEVEKEVVSEVKEEVMEKVVAESKLVSESMVSAVKENVVAEEMVSEVKEKVVSEDKDEVVSEVIGEDVVSEVKGEEVVSEVNEEVVSEVKEVVSEVKKVVSEVKEEVVSDEVVSEVKEEVVSEVKEVMSDVKEVVSEVKEEVMSDSTTMACEVDKDLSVTQAAEKFVASVFEEAGMAMEKSLTNSTHTHDNNEEEEADEEEEKKNTTTTPMQEGKDEVGGVSVARVMSEESSGVKDGTEETEKVPEKVDTSQSEAPPPPATASEKAGGAAGGGDEEEKVQEAEEAIAYQPLAGKKSKKKCCIL</sequence>
<feature type="region of interest" description="Disordered" evidence="1">
    <location>
        <begin position="267"/>
        <end position="312"/>
    </location>
</feature>
<dbReference type="EMBL" id="JAWQEG010002937">
    <property type="protein sequence ID" value="KAK3868857.1"/>
    <property type="molecule type" value="Genomic_DNA"/>
</dbReference>
<dbReference type="AlphaFoldDB" id="A0AAE1F7T3"/>
<feature type="compositionally biased region" description="Acidic residues" evidence="1">
    <location>
        <begin position="1144"/>
        <end position="1155"/>
    </location>
</feature>
<gene>
    <name evidence="2" type="ORF">Pcinc_025783</name>
</gene>
<feature type="region of interest" description="Disordered" evidence="1">
    <location>
        <begin position="326"/>
        <end position="361"/>
    </location>
</feature>
<evidence type="ECO:0000313" key="2">
    <source>
        <dbReference type="EMBL" id="KAK3868857.1"/>
    </source>
</evidence>
<proteinExistence type="predicted"/>
<feature type="compositionally biased region" description="Polar residues" evidence="1">
    <location>
        <begin position="346"/>
        <end position="355"/>
    </location>
</feature>
<feature type="compositionally biased region" description="Basic and acidic residues" evidence="1">
    <location>
        <begin position="1103"/>
        <end position="1120"/>
    </location>
</feature>
<accession>A0AAE1F7T3</accession>
<reference evidence="2" key="1">
    <citation type="submission" date="2023-10" db="EMBL/GenBank/DDBJ databases">
        <title>Genome assemblies of two species of porcelain crab, Petrolisthes cinctipes and Petrolisthes manimaculis (Anomura: Porcellanidae).</title>
        <authorList>
            <person name="Angst P."/>
        </authorList>
    </citation>
    <scope>NUCLEOTIDE SEQUENCE</scope>
    <source>
        <strain evidence="2">PB745_01</strain>
        <tissue evidence="2">Gill</tissue>
    </source>
</reference>
<feature type="region of interest" description="Disordered" evidence="1">
    <location>
        <begin position="55"/>
        <end position="80"/>
    </location>
</feature>
<feature type="region of interest" description="Disordered" evidence="1">
    <location>
        <begin position="375"/>
        <end position="452"/>
    </location>
</feature>
<feature type="compositionally biased region" description="Polar residues" evidence="1">
    <location>
        <begin position="390"/>
        <end position="400"/>
    </location>
</feature>
<comment type="caution">
    <text evidence="2">The sequence shown here is derived from an EMBL/GenBank/DDBJ whole genome shotgun (WGS) entry which is preliminary data.</text>
</comment>
<feature type="region of interest" description="Disordered" evidence="1">
    <location>
        <begin position="1053"/>
        <end position="1155"/>
    </location>
</feature>
<organism evidence="2 3">
    <name type="scientific">Petrolisthes cinctipes</name>
    <name type="common">Flat porcelain crab</name>
    <dbReference type="NCBI Taxonomy" id="88211"/>
    <lineage>
        <taxon>Eukaryota</taxon>
        <taxon>Metazoa</taxon>
        <taxon>Ecdysozoa</taxon>
        <taxon>Arthropoda</taxon>
        <taxon>Crustacea</taxon>
        <taxon>Multicrustacea</taxon>
        <taxon>Malacostraca</taxon>
        <taxon>Eumalacostraca</taxon>
        <taxon>Eucarida</taxon>
        <taxon>Decapoda</taxon>
        <taxon>Pleocyemata</taxon>
        <taxon>Anomura</taxon>
        <taxon>Galatheoidea</taxon>
        <taxon>Porcellanidae</taxon>
        <taxon>Petrolisthes</taxon>
    </lineage>
</organism>
<feature type="region of interest" description="Disordered" evidence="1">
    <location>
        <begin position="466"/>
        <end position="504"/>
    </location>
</feature>
<feature type="compositionally biased region" description="Polar residues" evidence="1">
    <location>
        <begin position="466"/>
        <end position="475"/>
    </location>
</feature>
<feature type="compositionally biased region" description="Basic and acidic residues" evidence="1">
    <location>
        <begin position="430"/>
        <end position="452"/>
    </location>
</feature>
<keyword evidence="3" id="KW-1185">Reference proteome</keyword>
<dbReference type="Proteomes" id="UP001286313">
    <property type="component" value="Unassembled WGS sequence"/>
</dbReference>
<name>A0AAE1F7T3_PETCI</name>
<feature type="compositionally biased region" description="Polar residues" evidence="1">
    <location>
        <begin position="485"/>
        <end position="495"/>
    </location>
</feature>